<evidence type="ECO:0000256" key="4">
    <source>
        <dbReference type="ARBA" id="ARBA00023180"/>
    </source>
</evidence>
<reference evidence="7 8" key="1">
    <citation type="submission" date="2024-09" db="EMBL/GenBank/DDBJ databases">
        <title>Genome sequencing and assembly of Phytophthora oleae, isolate VK10A, causative agent of rot of olive drupes.</title>
        <authorList>
            <person name="Conti Taguali S."/>
            <person name="Riolo M."/>
            <person name="La Spada F."/>
            <person name="Cacciola S.O."/>
            <person name="Dionisio G."/>
        </authorList>
    </citation>
    <scope>NUCLEOTIDE SEQUENCE [LARGE SCALE GENOMIC DNA]</scope>
    <source>
        <strain evidence="7 8">VK10A</strain>
    </source>
</reference>
<evidence type="ECO:0000256" key="5">
    <source>
        <dbReference type="SAM" id="MobiDB-lite"/>
    </source>
</evidence>
<keyword evidence="4" id="KW-0325">Glycoprotein</keyword>
<evidence type="ECO:0000313" key="7">
    <source>
        <dbReference type="EMBL" id="KAL3668849.1"/>
    </source>
</evidence>
<proteinExistence type="inferred from homology"/>
<dbReference type="Proteomes" id="UP001632037">
    <property type="component" value="Unassembled WGS sequence"/>
</dbReference>
<sequence length="493" mass="54068">MKLSVAFAALFALAASNVNGYTNPVTIKGYKMFDAKTGDAFAVKGIDYYPRPNAGKLNENNVDMFTDDMYDVWKDDIDFLAATGANAVRLYAVDPSKSHDKFMCALRAKGMYALIDLAASCENCAVTKDPYPACYSTTLRSRGEMIILAFAKYDNVLGFSAGNEVNHVVEGDASVNAPCQKKFVRDMRSFIANCPSLRKIPVGVVTSDRDTRNNNREVNAKYYNCRTDASDQYENVEWYGINAYQYCNNDATTLKAADGFNKLQTDFLSFGMNVPVMLTEYGCLDRSFPKVGDYEAQRTWRQAGWLYSSDFRKVFSGGFAFEYSTEIINAKTAYPFTNFDTGNFGLGYLKPETCDHTKVKCEYVPMPNYYNLSTQYKAVNVTGEAKMSSFGPDRTVFPDCPAGFPKLSAITWTTDSVESEFECPKALQTHTCEGQASSGVWASGSGSGTVSTPDSSSSGSKVATTSSQTGASSQISLTSAVAITLLSTLFVFF</sequence>
<dbReference type="SUPFAM" id="SSF51445">
    <property type="entry name" value="(Trans)glycosidases"/>
    <property type="match status" value="1"/>
</dbReference>
<evidence type="ECO:0000256" key="2">
    <source>
        <dbReference type="ARBA" id="ARBA00022729"/>
    </source>
</evidence>
<comment type="similarity">
    <text evidence="1">Belongs to the glycosyl hydrolase 72 family.</text>
</comment>
<dbReference type="InterPro" id="IPR004886">
    <property type="entry name" value="Glucanosyltransferase"/>
</dbReference>
<feature type="signal peptide" evidence="6">
    <location>
        <begin position="1"/>
        <end position="20"/>
    </location>
</feature>
<evidence type="ECO:0000256" key="3">
    <source>
        <dbReference type="ARBA" id="ARBA00023157"/>
    </source>
</evidence>
<keyword evidence="3" id="KW-1015">Disulfide bond</keyword>
<dbReference type="InterPro" id="IPR017853">
    <property type="entry name" value="GH"/>
</dbReference>
<evidence type="ECO:0000256" key="1">
    <source>
        <dbReference type="ARBA" id="ARBA00007528"/>
    </source>
</evidence>
<feature type="region of interest" description="Disordered" evidence="5">
    <location>
        <begin position="437"/>
        <end position="466"/>
    </location>
</feature>
<accession>A0ABD3FRD2</accession>
<feature type="chain" id="PRO_5044794511" description="Glycoside hydrolase" evidence="6">
    <location>
        <begin position="21"/>
        <end position="493"/>
    </location>
</feature>
<keyword evidence="2 6" id="KW-0732">Signal</keyword>
<dbReference type="PANTHER" id="PTHR31468:SF2">
    <property type="entry name" value="1,3-BETA-GLUCANOSYLTRANSFERASE GAS1"/>
    <property type="match status" value="1"/>
</dbReference>
<evidence type="ECO:0008006" key="9">
    <source>
        <dbReference type="Google" id="ProtNLM"/>
    </source>
</evidence>
<dbReference type="EMBL" id="JBIMZQ010000010">
    <property type="protein sequence ID" value="KAL3668849.1"/>
    <property type="molecule type" value="Genomic_DNA"/>
</dbReference>
<organism evidence="7 8">
    <name type="scientific">Phytophthora oleae</name>
    <dbReference type="NCBI Taxonomy" id="2107226"/>
    <lineage>
        <taxon>Eukaryota</taxon>
        <taxon>Sar</taxon>
        <taxon>Stramenopiles</taxon>
        <taxon>Oomycota</taxon>
        <taxon>Peronosporomycetes</taxon>
        <taxon>Peronosporales</taxon>
        <taxon>Peronosporaceae</taxon>
        <taxon>Phytophthora</taxon>
    </lineage>
</organism>
<dbReference type="AlphaFoldDB" id="A0ABD3FRD2"/>
<name>A0ABD3FRD2_9STRA</name>
<dbReference type="PANTHER" id="PTHR31468">
    <property type="entry name" value="1,3-BETA-GLUCANOSYLTRANSFERASE GAS1"/>
    <property type="match status" value="1"/>
</dbReference>
<dbReference type="Gene3D" id="3.20.20.80">
    <property type="entry name" value="Glycosidases"/>
    <property type="match status" value="1"/>
</dbReference>
<comment type="caution">
    <text evidence="7">The sequence shown here is derived from an EMBL/GenBank/DDBJ whole genome shotgun (WGS) entry which is preliminary data.</text>
</comment>
<protein>
    <recommendedName>
        <fullName evidence="9">Glycoside hydrolase</fullName>
    </recommendedName>
</protein>
<gene>
    <name evidence="7" type="ORF">V7S43_006141</name>
</gene>
<dbReference type="Pfam" id="PF03198">
    <property type="entry name" value="Glyco_hydro_72"/>
    <property type="match status" value="1"/>
</dbReference>
<evidence type="ECO:0000313" key="8">
    <source>
        <dbReference type="Proteomes" id="UP001632037"/>
    </source>
</evidence>
<evidence type="ECO:0000256" key="6">
    <source>
        <dbReference type="SAM" id="SignalP"/>
    </source>
</evidence>
<keyword evidence="8" id="KW-1185">Reference proteome</keyword>